<dbReference type="AlphaFoldDB" id="A0A974P3T2"/>
<name>A0A974P3T2_9CAUL</name>
<dbReference type="Gene3D" id="3.40.50.720">
    <property type="entry name" value="NAD(P)-binding Rossmann-like Domain"/>
    <property type="match status" value="1"/>
</dbReference>
<accession>A0A974P3T2</accession>
<dbReference type="SUPFAM" id="SSF51735">
    <property type="entry name" value="NAD(P)-binding Rossmann-fold domains"/>
    <property type="match status" value="1"/>
</dbReference>
<organism evidence="1">
    <name type="scientific">Phenylobacterium glaciei</name>
    <dbReference type="NCBI Taxonomy" id="2803784"/>
    <lineage>
        <taxon>Bacteria</taxon>
        <taxon>Pseudomonadati</taxon>
        <taxon>Pseudomonadota</taxon>
        <taxon>Alphaproteobacteria</taxon>
        <taxon>Caulobacterales</taxon>
        <taxon>Caulobacteraceae</taxon>
        <taxon>Phenylobacterium</taxon>
    </lineage>
</organism>
<gene>
    <name evidence="1" type="ORF">JKL49_27350</name>
</gene>
<evidence type="ECO:0008006" key="2">
    <source>
        <dbReference type="Google" id="ProtNLM"/>
    </source>
</evidence>
<dbReference type="EMBL" id="CP068570">
    <property type="protein sequence ID" value="QQZ50183.1"/>
    <property type="molecule type" value="Genomic_DNA"/>
</dbReference>
<dbReference type="InterPro" id="IPR036291">
    <property type="entry name" value="NAD(P)-bd_dom_sf"/>
</dbReference>
<sequence length="38" mass="4041">MQESQIEGLMAACAETFGGLDILFNNAGAGARPRGWRT</sequence>
<evidence type="ECO:0000313" key="1">
    <source>
        <dbReference type="EMBL" id="QQZ50183.1"/>
    </source>
</evidence>
<reference evidence="1" key="1">
    <citation type="submission" date="2021-01" db="EMBL/GenBank/DDBJ databases">
        <title>Genome sequence of Phenylobacterium sp. 20VBR1 isolated from a valley glaceir, Ny-Alesund, Svalbard.</title>
        <authorList>
            <person name="Thomas F.A."/>
            <person name="Krishnan K.P."/>
            <person name="Sinha R.K."/>
        </authorList>
    </citation>
    <scope>NUCLEOTIDE SEQUENCE</scope>
    <source>
        <strain evidence="1">20VBR1</strain>
    </source>
</reference>
<protein>
    <recommendedName>
        <fullName evidence="2">3-oxoacyl-ACP reductase</fullName>
    </recommendedName>
</protein>
<proteinExistence type="predicted"/>